<evidence type="ECO:0000256" key="7">
    <source>
        <dbReference type="ARBA" id="ARBA00023136"/>
    </source>
</evidence>
<evidence type="ECO:0000259" key="10">
    <source>
        <dbReference type="Pfam" id="PF16916"/>
    </source>
</evidence>
<sequence>MYAHETICRLSARESGVGAVGHGHGHGVGVADAASASGRLVGRLWAAFAIAAGIMVVEFAVGIATSSLALLSDAAHMLTDVVGVGLAVAAVVAARRARNRPNRTFGLYRAEVLAALANAVLLFGVAGYVVYEAIGRFTDPPAVAGLPVLLAATAGLVANVVSFLLLRDGARESLNVRGAYLEVVADLVGSVGVLVSAVVTLTTGWRWADPIVGVAIGLWVLPRTWSLARRALRILFQHAPERLDVGEMTSRLGAVPGVTEVHDVHVWTLTSGMEVVSAHLTVTNGADQGEVLTQARELLTREYQIEHATLQVECPASQCAQLSW</sequence>
<proteinExistence type="inferred from homology"/>
<feature type="domain" description="Cation efflux protein cytoplasmic" evidence="10">
    <location>
        <begin position="241"/>
        <end position="313"/>
    </location>
</feature>
<dbReference type="STRING" id="1271860.SAMN05216174_102414"/>
<name>A0A1G6M9E6_9PSEU</name>
<dbReference type="Pfam" id="PF16916">
    <property type="entry name" value="ZT_dimer"/>
    <property type="match status" value="1"/>
</dbReference>
<dbReference type="InterPro" id="IPR027469">
    <property type="entry name" value="Cation_efflux_TMD_sf"/>
</dbReference>
<keyword evidence="7 8" id="KW-0472">Membrane</keyword>
<keyword evidence="12" id="KW-1185">Reference proteome</keyword>
<accession>A0A1G6M9E6</accession>
<reference evidence="12" key="1">
    <citation type="submission" date="2016-10" db="EMBL/GenBank/DDBJ databases">
        <authorList>
            <person name="Varghese N."/>
            <person name="Submissions S."/>
        </authorList>
    </citation>
    <scope>NUCLEOTIDE SEQUENCE [LARGE SCALE GENOMIC DNA]</scope>
    <source>
        <strain evidence="12">IBRC-M 10403</strain>
    </source>
</reference>
<dbReference type="SUPFAM" id="SSF161111">
    <property type="entry name" value="Cation efflux protein transmembrane domain-like"/>
    <property type="match status" value="1"/>
</dbReference>
<dbReference type="Gene3D" id="1.20.1510.10">
    <property type="entry name" value="Cation efflux protein transmembrane domain"/>
    <property type="match status" value="1"/>
</dbReference>
<feature type="transmembrane region" description="Helical" evidence="8">
    <location>
        <begin position="106"/>
        <end position="131"/>
    </location>
</feature>
<keyword evidence="5 8" id="KW-1133">Transmembrane helix</keyword>
<dbReference type="EMBL" id="FMZZ01000002">
    <property type="protein sequence ID" value="SDC51565.1"/>
    <property type="molecule type" value="Genomic_DNA"/>
</dbReference>
<dbReference type="GO" id="GO:0005385">
    <property type="term" value="F:zinc ion transmembrane transporter activity"/>
    <property type="evidence" value="ECO:0007669"/>
    <property type="project" value="TreeGrafter"/>
</dbReference>
<dbReference type="Pfam" id="PF01545">
    <property type="entry name" value="Cation_efflux"/>
    <property type="match status" value="1"/>
</dbReference>
<dbReference type="InterPro" id="IPR058533">
    <property type="entry name" value="Cation_efflux_TM"/>
</dbReference>
<feature type="transmembrane region" description="Helical" evidence="8">
    <location>
        <begin position="178"/>
        <end position="201"/>
    </location>
</feature>
<feature type="transmembrane region" description="Helical" evidence="8">
    <location>
        <begin position="207"/>
        <end position="225"/>
    </location>
</feature>
<dbReference type="AlphaFoldDB" id="A0A1G6M9E6"/>
<keyword evidence="4 8" id="KW-0812">Transmembrane</keyword>
<dbReference type="InterPro" id="IPR027470">
    <property type="entry name" value="Cation_efflux_CTD"/>
</dbReference>
<dbReference type="InterPro" id="IPR050681">
    <property type="entry name" value="CDF/SLC30A"/>
</dbReference>
<keyword evidence="6" id="KW-0406">Ion transport</keyword>
<feature type="transmembrane region" description="Helical" evidence="8">
    <location>
        <begin position="44"/>
        <end position="68"/>
    </location>
</feature>
<organism evidence="11 12">
    <name type="scientific">Actinokineospora iranica</name>
    <dbReference type="NCBI Taxonomy" id="1271860"/>
    <lineage>
        <taxon>Bacteria</taxon>
        <taxon>Bacillati</taxon>
        <taxon>Actinomycetota</taxon>
        <taxon>Actinomycetes</taxon>
        <taxon>Pseudonocardiales</taxon>
        <taxon>Pseudonocardiaceae</taxon>
        <taxon>Actinokineospora</taxon>
    </lineage>
</organism>
<evidence type="ECO:0000256" key="2">
    <source>
        <dbReference type="ARBA" id="ARBA00008873"/>
    </source>
</evidence>
<dbReference type="GO" id="GO:0005886">
    <property type="term" value="C:plasma membrane"/>
    <property type="evidence" value="ECO:0007669"/>
    <property type="project" value="TreeGrafter"/>
</dbReference>
<dbReference type="NCBIfam" id="TIGR01297">
    <property type="entry name" value="CDF"/>
    <property type="match status" value="1"/>
</dbReference>
<dbReference type="InterPro" id="IPR002524">
    <property type="entry name" value="Cation_efflux"/>
</dbReference>
<evidence type="ECO:0000256" key="8">
    <source>
        <dbReference type="SAM" id="Phobius"/>
    </source>
</evidence>
<feature type="domain" description="Cation efflux protein transmembrane" evidence="9">
    <location>
        <begin position="44"/>
        <end position="235"/>
    </location>
</feature>
<feature type="transmembrane region" description="Helical" evidence="8">
    <location>
        <begin position="74"/>
        <end position="94"/>
    </location>
</feature>
<dbReference type="SUPFAM" id="SSF160240">
    <property type="entry name" value="Cation efflux protein cytoplasmic domain-like"/>
    <property type="match status" value="1"/>
</dbReference>
<comment type="similarity">
    <text evidence="2">Belongs to the cation diffusion facilitator (CDF) transporter (TC 2.A.4) family. SLC30A subfamily.</text>
</comment>
<evidence type="ECO:0000256" key="5">
    <source>
        <dbReference type="ARBA" id="ARBA00022989"/>
    </source>
</evidence>
<protein>
    <submittedName>
        <fullName evidence="11">Cobalt-zinc-cadmium efflux system protein</fullName>
    </submittedName>
</protein>
<evidence type="ECO:0000313" key="12">
    <source>
        <dbReference type="Proteomes" id="UP000199501"/>
    </source>
</evidence>
<evidence type="ECO:0000313" key="11">
    <source>
        <dbReference type="EMBL" id="SDC51565.1"/>
    </source>
</evidence>
<feature type="transmembrane region" description="Helical" evidence="8">
    <location>
        <begin position="143"/>
        <end position="166"/>
    </location>
</feature>
<dbReference type="PANTHER" id="PTHR11562:SF17">
    <property type="entry name" value="RE54080P-RELATED"/>
    <property type="match status" value="1"/>
</dbReference>
<keyword evidence="3" id="KW-0813">Transport</keyword>
<evidence type="ECO:0000256" key="4">
    <source>
        <dbReference type="ARBA" id="ARBA00022692"/>
    </source>
</evidence>
<evidence type="ECO:0000256" key="1">
    <source>
        <dbReference type="ARBA" id="ARBA00004141"/>
    </source>
</evidence>
<comment type="subcellular location">
    <subcellularLocation>
        <location evidence="1">Membrane</location>
        <topology evidence="1">Multi-pass membrane protein</topology>
    </subcellularLocation>
</comment>
<dbReference type="PANTHER" id="PTHR11562">
    <property type="entry name" value="CATION EFFLUX PROTEIN/ ZINC TRANSPORTER"/>
    <property type="match status" value="1"/>
</dbReference>
<dbReference type="Proteomes" id="UP000199501">
    <property type="component" value="Unassembled WGS sequence"/>
</dbReference>
<dbReference type="InterPro" id="IPR036837">
    <property type="entry name" value="Cation_efflux_CTD_sf"/>
</dbReference>
<evidence type="ECO:0000259" key="9">
    <source>
        <dbReference type="Pfam" id="PF01545"/>
    </source>
</evidence>
<evidence type="ECO:0000256" key="3">
    <source>
        <dbReference type="ARBA" id="ARBA00022448"/>
    </source>
</evidence>
<gene>
    <name evidence="11" type="ORF">SAMN05216174_102414</name>
</gene>
<evidence type="ECO:0000256" key="6">
    <source>
        <dbReference type="ARBA" id="ARBA00023065"/>
    </source>
</evidence>